<feature type="transmembrane region" description="Helical" evidence="6">
    <location>
        <begin position="134"/>
        <end position="156"/>
    </location>
</feature>
<dbReference type="AlphaFoldDB" id="A0A2L0UEY0"/>
<dbReference type="RefSeq" id="WP_208739041.1">
    <property type="nucleotide sequence ID" value="NZ_CP024915.1"/>
</dbReference>
<gene>
    <name evidence="7" type="ORF">CVO76_09220</name>
</gene>
<comment type="subcellular location">
    <subcellularLocation>
        <location evidence="1">Cell membrane</location>
        <topology evidence="1">Multi-pass membrane protein</topology>
    </subcellularLocation>
</comment>
<feature type="transmembrane region" description="Helical" evidence="6">
    <location>
        <begin position="168"/>
        <end position="189"/>
    </location>
</feature>
<sequence length="292" mass="30056">MGDDPHHLGEAVSGHLPGGLVGLVLGTAVVLVWLGAAAAYLLAGRAAVLRGRTGWPPRRSVAWLAGTVLGLAVTVGPLAQAAGRSFTAHTAVHLALGMLVPLLLVLGAPVSLFLRAVPVSVGRRFSRLAASVPVRLGTHPAVATLLATVPMALLYRDGGALDLLHHPVLGPLLHVHFVVAGCIFTYAVVGTDPNPHRAPAWQRGAAIVTAIAVHGMVAKHLYAVGAEAGSPEVEQAAQLMYYGGDAVHALLLVVFCAQVYRTGGRRLDRRTASPASCVALPERAGSPAPTEG</sequence>
<proteinExistence type="predicted"/>
<dbReference type="GO" id="GO:0005886">
    <property type="term" value="C:plasma membrane"/>
    <property type="evidence" value="ECO:0007669"/>
    <property type="project" value="UniProtKB-SubCell"/>
</dbReference>
<dbReference type="Pfam" id="PF09678">
    <property type="entry name" value="Caa3_CtaG"/>
    <property type="match status" value="1"/>
</dbReference>
<protein>
    <recommendedName>
        <fullName evidence="9">Cytochrome c oxidase assembly protein</fullName>
    </recommendedName>
</protein>
<accession>A0A2L0UEY0</accession>
<keyword evidence="4 6" id="KW-1133">Transmembrane helix</keyword>
<dbReference type="InterPro" id="IPR019108">
    <property type="entry name" value="Caa3_assmbl_CtaG-rel"/>
</dbReference>
<evidence type="ECO:0000313" key="8">
    <source>
        <dbReference type="Proteomes" id="UP000239187"/>
    </source>
</evidence>
<evidence type="ECO:0000256" key="6">
    <source>
        <dbReference type="SAM" id="Phobius"/>
    </source>
</evidence>
<evidence type="ECO:0000313" key="7">
    <source>
        <dbReference type="EMBL" id="AUZ87788.1"/>
    </source>
</evidence>
<evidence type="ECO:0000256" key="1">
    <source>
        <dbReference type="ARBA" id="ARBA00004651"/>
    </source>
</evidence>
<feature type="transmembrane region" description="Helical" evidence="6">
    <location>
        <begin position="239"/>
        <end position="260"/>
    </location>
</feature>
<dbReference type="Proteomes" id="UP000239187">
    <property type="component" value="Chromosome"/>
</dbReference>
<evidence type="ECO:0000256" key="4">
    <source>
        <dbReference type="ARBA" id="ARBA00022989"/>
    </source>
</evidence>
<feature type="transmembrane region" description="Helical" evidence="6">
    <location>
        <begin position="20"/>
        <end position="41"/>
    </location>
</feature>
<evidence type="ECO:0000256" key="3">
    <source>
        <dbReference type="ARBA" id="ARBA00022692"/>
    </source>
</evidence>
<evidence type="ECO:0008006" key="9">
    <source>
        <dbReference type="Google" id="ProtNLM"/>
    </source>
</evidence>
<name>A0A2L0UEY0_9MICC</name>
<evidence type="ECO:0000256" key="5">
    <source>
        <dbReference type="ARBA" id="ARBA00023136"/>
    </source>
</evidence>
<feature type="transmembrane region" description="Helical" evidence="6">
    <location>
        <begin position="91"/>
        <end position="114"/>
    </location>
</feature>
<keyword evidence="5 6" id="KW-0472">Membrane</keyword>
<dbReference type="EMBL" id="CP024915">
    <property type="protein sequence ID" value="AUZ87788.1"/>
    <property type="molecule type" value="Genomic_DNA"/>
</dbReference>
<organism evidence="7 8">
    <name type="scientific">Arthrobacter agilis</name>
    <dbReference type="NCBI Taxonomy" id="37921"/>
    <lineage>
        <taxon>Bacteria</taxon>
        <taxon>Bacillati</taxon>
        <taxon>Actinomycetota</taxon>
        <taxon>Actinomycetes</taxon>
        <taxon>Micrococcales</taxon>
        <taxon>Micrococcaceae</taxon>
        <taxon>Arthrobacter</taxon>
    </lineage>
</organism>
<evidence type="ECO:0000256" key="2">
    <source>
        <dbReference type="ARBA" id="ARBA00022475"/>
    </source>
</evidence>
<keyword evidence="3 6" id="KW-0812">Transmembrane</keyword>
<feature type="transmembrane region" description="Helical" evidence="6">
    <location>
        <begin position="61"/>
        <end position="79"/>
    </location>
</feature>
<reference evidence="7 8" key="1">
    <citation type="submission" date="2017-11" db="EMBL/GenBank/DDBJ databases">
        <title>Draft genome of Arthrobacter agilis strain UMCV2, a plant growth-promoting rhizobacterium and biocontrol capacity of phytopathogenic fungi.</title>
        <authorList>
            <person name="Martinez-Camara R."/>
            <person name="Santoyo G."/>
            <person name="Moreno-Hagelsieb G."/>
            <person name="Valencia-Cantero E."/>
        </authorList>
    </citation>
    <scope>NUCLEOTIDE SEQUENCE [LARGE SCALE GENOMIC DNA]</scope>
    <source>
        <strain evidence="7 8">UMCV2</strain>
    </source>
</reference>
<keyword evidence="2" id="KW-1003">Cell membrane</keyword>
<feature type="transmembrane region" description="Helical" evidence="6">
    <location>
        <begin position="201"/>
        <end position="219"/>
    </location>
</feature>